<proteinExistence type="predicted"/>
<evidence type="ECO:0000313" key="2">
    <source>
        <dbReference type="Proteomes" id="UP000324222"/>
    </source>
</evidence>
<reference evidence="1 2" key="1">
    <citation type="submission" date="2019-05" db="EMBL/GenBank/DDBJ databases">
        <title>Another draft genome of Portunus trituberculatus and its Hox gene families provides insights of decapod evolution.</title>
        <authorList>
            <person name="Jeong J.-H."/>
            <person name="Song I."/>
            <person name="Kim S."/>
            <person name="Choi T."/>
            <person name="Kim D."/>
            <person name="Ryu S."/>
            <person name="Kim W."/>
        </authorList>
    </citation>
    <scope>NUCLEOTIDE SEQUENCE [LARGE SCALE GENOMIC DNA]</scope>
    <source>
        <tissue evidence="1">Muscle</tissue>
    </source>
</reference>
<dbReference type="EMBL" id="VSRR010007126">
    <property type="protein sequence ID" value="MPC46269.1"/>
    <property type="molecule type" value="Genomic_DNA"/>
</dbReference>
<dbReference type="AlphaFoldDB" id="A0A5B7FM34"/>
<accession>A0A5B7FM34</accession>
<comment type="caution">
    <text evidence="1">The sequence shown here is derived from an EMBL/GenBank/DDBJ whole genome shotgun (WGS) entry which is preliminary data.</text>
</comment>
<name>A0A5B7FM34_PORTR</name>
<sequence length="105" mass="11553">MLDGSSLPLSVLCDIGKTEKIAVSEPKVQSCLPKGLHTAERCMLALRRLGREARRSRRDVGREWRVRRVASQASSSSADDATADALRMTALRAISFELTRPDWGG</sequence>
<keyword evidence="2" id="KW-1185">Reference proteome</keyword>
<dbReference type="Proteomes" id="UP000324222">
    <property type="component" value="Unassembled WGS sequence"/>
</dbReference>
<gene>
    <name evidence="1" type="ORF">E2C01_039983</name>
</gene>
<protein>
    <submittedName>
        <fullName evidence="1">Uncharacterized protein</fullName>
    </submittedName>
</protein>
<organism evidence="1 2">
    <name type="scientific">Portunus trituberculatus</name>
    <name type="common">Swimming crab</name>
    <name type="synonym">Neptunus trituberculatus</name>
    <dbReference type="NCBI Taxonomy" id="210409"/>
    <lineage>
        <taxon>Eukaryota</taxon>
        <taxon>Metazoa</taxon>
        <taxon>Ecdysozoa</taxon>
        <taxon>Arthropoda</taxon>
        <taxon>Crustacea</taxon>
        <taxon>Multicrustacea</taxon>
        <taxon>Malacostraca</taxon>
        <taxon>Eumalacostraca</taxon>
        <taxon>Eucarida</taxon>
        <taxon>Decapoda</taxon>
        <taxon>Pleocyemata</taxon>
        <taxon>Brachyura</taxon>
        <taxon>Eubrachyura</taxon>
        <taxon>Portunoidea</taxon>
        <taxon>Portunidae</taxon>
        <taxon>Portuninae</taxon>
        <taxon>Portunus</taxon>
    </lineage>
</organism>
<evidence type="ECO:0000313" key="1">
    <source>
        <dbReference type="EMBL" id="MPC46269.1"/>
    </source>
</evidence>